<evidence type="ECO:0000313" key="2">
    <source>
        <dbReference type="EMBL" id="CAF5173932.1"/>
    </source>
</evidence>
<feature type="non-terminal residue" evidence="1">
    <location>
        <position position="22"/>
    </location>
</feature>
<comment type="caution">
    <text evidence="1">The sequence shown here is derived from an EMBL/GenBank/DDBJ whole genome shotgun (WGS) entry which is preliminary data.</text>
</comment>
<gene>
    <name evidence="1" type="ORF">SMN809_LOCUS30912</name>
    <name evidence="2" type="ORF">SMN809_LOCUS66811</name>
</gene>
<dbReference type="EMBL" id="CAJOBI010060029">
    <property type="protein sequence ID" value="CAF4411285.1"/>
    <property type="molecule type" value="Genomic_DNA"/>
</dbReference>
<evidence type="ECO:0000313" key="3">
    <source>
        <dbReference type="Proteomes" id="UP000676336"/>
    </source>
</evidence>
<evidence type="ECO:0000313" key="1">
    <source>
        <dbReference type="EMBL" id="CAF4411285.1"/>
    </source>
</evidence>
<accession>A0A8S2VPP0</accession>
<reference evidence="1" key="1">
    <citation type="submission" date="2021-02" db="EMBL/GenBank/DDBJ databases">
        <authorList>
            <person name="Nowell W R."/>
        </authorList>
    </citation>
    <scope>NUCLEOTIDE SEQUENCE</scope>
</reference>
<dbReference type="AlphaFoldDB" id="A0A8S2VPP0"/>
<protein>
    <submittedName>
        <fullName evidence="1">Uncharacterized protein</fullName>
    </submittedName>
</protein>
<proteinExistence type="predicted"/>
<dbReference type="EMBL" id="CAJOBI010314097">
    <property type="protein sequence ID" value="CAF5173932.1"/>
    <property type="molecule type" value="Genomic_DNA"/>
</dbReference>
<name>A0A8S2VPP0_9BILA</name>
<organism evidence="1 3">
    <name type="scientific">Rotaria magnacalcarata</name>
    <dbReference type="NCBI Taxonomy" id="392030"/>
    <lineage>
        <taxon>Eukaryota</taxon>
        <taxon>Metazoa</taxon>
        <taxon>Spiralia</taxon>
        <taxon>Gnathifera</taxon>
        <taxon>Rotifera</taxon>
        <taxon>Eurotatoria</taxon>
        <taxon>Bdelloidea</taxon>
        <taxon>Philodinida</taxon>
        <taxon>Philodinidae</taxon>
        <taxon>Rotaria</taxon>
    </lineage>
</organism>
<dbReference type="Proteomes" id="UP000676336">
    <property type="component" value="Unassembled WGS sequence"/>
</dbReference>
<sequence>MNANVVGLGVIGRDRYDIYPLK</sequence>